<evidence type="ECO:0000313" key="3">
    <source>
        <dbReference type="EMBL" id="KAK4462952.1"/>
    </source>
</evidence>
<keyword evidence="2" id="KW-0472">Membrane</keyword>
<feature type="transmembrane region" description="Helical" evidence="2">
    <location>
        <begin position="263"/>
        <end position="283"/>
    </location>
</feature>
<reference evidence="3" key="2">
    <citation type="submission" date="2023-06" db="EMBL/GenBank/DDBJ databases">
        <authorList>
            <consortium name="Lawrence Berkeley National Laboratory"/>
            <person name="Mondo S.J."/>
            <person name="Hensen N."/>
            <person name="Bonometti L."/>
            <person name="Westerberg I."/>
            <person name="Brannstrom I.O."/>
            <person name="Guillou S."/>
            <person name="Cros-Aarteil S."/>
            <person name="Calhoun S."/>
            <person name="Haridas S."/>
            <person name="Kuo A."/>
            <person name="Pangilinan J."/>
            <person name="Riley R."/>
            <person name="Labutti K."/>
            <person name="Andreopoulos B."/>
            <person name="Lipzen A."/>
            <person name="Chen C."/>
            <person name="Yanf M."/>
            <person name="Daum C."/>
            <person name="Ng V."/>
            <person name="Clum A."/>
            <person name="Steindorff A."/>
            <person name="Ohm R."/>
            <person name="Martin F."/>
            <person name="Silar P."/>
            <person name="Natvig D."/>
            <person name="Lalanne C."/>
            <person name="Gautier V."/>
            <person name="Ament-Velasquez S.L."/>
            <person name="Kruys A."/>
            <person name="Hutchinson M.I."/>
            <person name="Powell A.J."/>
            <person name="Barry K."/>
            <person name="Miller A.N."/>
            <person name="Grigoriev I.V."/>
            <person name="Debuchy R."/>
            <person name="Gladieux P."/>
            <person name="Thoren M.H."/>
            <person name="Johannesson H."/>
        </authorList>
    </citation>
    <scope>NUCLEOTIDE SEQUENCE</scope>
    <source>
        <strain evidence="3">PSN324</strain>
    </source>
</reference>
<feature type="transmembrane region" description="Helical" evidence="2">
    <location>
        <begin position="217"/>
        <end position="242"/>
    </location>
</feature>
<dbReference type="Pfam" id="PF06687">
    <property type="entry name" value="SUR7"/>
    <property type="match status" value="1"/>
</dbReference>
<evidence type="ECO:0000256" key="1">
    <source>
        <dbReference type="SAM" id="MobiDB-lite"/>
    </source>
</evidence>
<dbReference type="InterPro" id="IPR009571">
    <property type="entry name" value="SUR7/Rim9-like_fungi"/>
</dbReference>
<dbReference type="AlphaFoldDB" id="A0AAV9HTY1"/>
<accession>A0AAV9HTY1</accession>
<keyword evidence="2" id="KW-0812">Transmembrane</keyword>
<proteinExistence type="predicted"/>
<organism evidence="3 4">
    <name type="scientific">Cladorrhinum samala</name>
    <dbReference type="NCBI Taxonomy" id="585594"/>
    <lineage>
        <taxon>Eukaryota</taxon>
        <taxon>Fungi</taxon>
        <taxon>Dikarya</taxon>
        <taxon>Ascomycota</taxon>
        <taxon>Pezizomycotina</taxon>
        <taxon>Sordariomycetes</taxon>
        <taxon>Sordariomycetidae</taxon>
        <taxon>Sordariales</taxon>
        <taxon>Podosporaceae</taxon>
        <taxon>Cladorrhinum</taxon>
    </lineage>
</organism>
<sequence length="370" mass="39575">MSNYSSSEYSSYHSHNDAAPGYRYEGSARPGAPSYPTRNQRIRTGQRPRSRPRRQPNNQSSASAAVGRRAAAPSRPDADENSGERHIFRRKGLIPTGLALLTLILAMISLLAGLRPTDNLNDCNLLMLNTSSLPGYNGFYSIHAMAICTGSYETNAAGPMAKPSPVVCQSGLGGASWDLIGLMTAGGDLDKVAHTMGIGIDYQTVALLETFEADIKAVAFLLLLGIILAGISTLASAATIFAPLDKHAREPDKRSKGWVKVNFAITACAFFFLFLAACIGTGASQGAAEKINLDGTGQVGMMMIRAEPGKKWPGLAWSATCVVALQLIYYVDQMMIVYDRVLCGKGRNYFGQPLPATQTRSASGVSRRGD</sequence>
<dbReference type="Proteomes" id="UP001321749">
    <property type="component" value="Unassembled WGS sequence"/>
</dbReference>
<dbReference type="GO" id="GO:0005886">
    <property type="term" value="C:plasma membrane"/>
    <property type="evidence" value="ECO:0007669"/>
    <property type="project" value="InterPro"/>
</dbReference>
<feature type="compositionally biased region" description="Low complexity" evidence="1">
    <location>
        <begin position="55"/>
        <end position="75"/>
    </location>
</feature>
<feature type="transmembrane region" description="Helical" evidence="2">
    <location>
        <begin position="92"/>
        <end position="112"/>
    </location>
</feature>
<dbReference type="EMBL" id="MU864965">
    <property type="protein sequence ID" value="KAK4462952.1"/>
    <property type="molecule type" value="Genomic_DNA"/>
</dbReference>
<feature type="transmembrane region" description="Helical" evidence="2">
    <location>
        <begin position="312"/>
        <end position="331"/>
    </location>
</feature>
<feature type="compositionally biased region" description="Basic residues" evidence="1">
    <location>
        <begin position="40"/>
        <end position="54"/>
    </location>
</feature>
<reference evidence="3" key="1">
    <citation type="journal article" date="2023" name="Mol. Phylogenet. Evol.">
        <title>Genome-scale phylogeny and comparative genomics of the fungal order Sordariales.</title>
        <authorList>
            <person name="Hensen N."/>
            <person name="Bonometti L."/>
            <person name="Westerberg I."/>
            <person name="Brannstrom I.O."/>
            <person name="Guillou S."/>
            <person name="Cros-Aarteil S."/>
            <person name="Calhoun S."/>
            <person name="Haridas S."/>
            <person name="Kuo A."/>
            <person name="Mondo S."/>
            <person name="Pangilinan J."/>
            <person name="Riley R."/>
            <person name="LaButti K."/>
            <person name="Andreopoulos B."/>
            <person name="Lipzen A."/>
            <person name="Chen C."/>
            <person name="Yan M."/>
            <person name="Daum C."/>
            <person name="Ng V."/>
            <person name="Clum A."/>
            <person name="Steindorff A."/>
            <person name="Ohm R.A."/>
            <person name="Martin F."/>
            <person name="Silar P."/>
            <person name="Natvig D.O."/>
            <person name="Lalanne C."/>
            <person name="Gautier V."/>
            <person name="Ament-Velasquez S.L."/>
            <person name="Kruys A."/>
            <person name="Hutchinson M.I."/>
            <person name="Powell A.J."/>
            <person name="Barry K."/>
            <person name="Miller A.N."/>
            <person name="Grigoriev I.V."/>
            <person name="Debuchy R."/>
            <person name="Gladieux P."/>
            <person name="Hiltunen Thoren M."/>
            <person name="Johannesson H."/>
        </authorList>
    </citation>
    <scope>NUCLEOTIDE SEQUENCE</scope>
    <source>
        <strain evidence="3">PSN324</strain>
    </source>
</reference>
<feature type="compositionally biased region" description="Low complexity" evidence="1">
    <location>
        <begin position="1"/>
        <end position="13"/>
    </location>
</feature>
<keyword evidence="2" id="KW-1133">Transmembrane helix</keyword>
<evidence type="ECO:0000313" key="4">
    <source>
        <dbReference type="Proteomes" id="UP001321749"/>
    </source>
</evidence>
<comment type="caution">
    <text evidence="3">The sequence shown here is derived from an EMBL/GenBank/DDBJ whole genome shotgun (WGS) entry which is preliminary data.</text>
</comment>
<gene>
    <name evidence="3" type="ORF">QBC42DRAFT_285961</name>
</gene>
<protein>
    <submittedName>
        <fullName evidence="3">Uncharacterized protein</fullName>
    </submittedName>
</protein>
<keyword evidence="4" id="KW-1185">Reference proteome</keyword>
<evidence type="ECO:0000256" key="2">
    <source>
        <dbReference type="SAM" id="Phobius"/>
    </source>
</evidence>
<feature type="region of interest" description="Disordered" evidence="1">
    <location>
        <begin position="1"/>
        <end position="84"/>
    </location>
</feature>
<name>A0AAV9HTY1_9PEZI</name>